<keyword evidence="1" id="KW-1133">Transmembrane helix</keyword>
<reference evidence="2 3" key="1">
    <citation type="submission" date="2017-07" db="EMBL/GenBank/DDBJ databases">
        <title>Sandarakinorhabdus cyanobacteriorum sp. nov., a novel bacterium isolated from cyanobacterial aggregates in a eutrophic lake.</title>
        <authorList>
            <person name="Cai H."/>
        </authorList>
    </citation>
    <scope>NUCLEOTIDE SEQUENCE [LARGE SCALE GENOMIC DNA]</scope>
    <source>
        <strain evidence="2 3">TH057</strain>
    </source>
</reference>
<feature type="transmembrane region" description="Helical" evidence="1">
    <location>
        <begin position="58"/>
        <end position="78"/>
    </location>
</feature>
<dbReference type="PROSITE" id="PS51257">
    <property type="entry name" value="PROKAR_LIPOPROTEIN"/>
    <property type="match status" value="1"/>
</dbReference>
<dbReference type="Proteomes" id="UP000216991">
    <property type="component" value="Unassembled WGS sequence"/>
</dbReference>
<evidence type="ECO:0000256" key="1">
    <source>
        <dbReference type="SAM" id="Phobius"/>
    </source>
</evidence>
<organism evidence="2 3">
    <name type="scientific">Sandarakinorhabdus cyanobacteriorum</name>
    <dbReference type="NCBI Taxonomy" id="1981098"/>
    <lineage>
        <taxon>Bacteria</taxon>
        <taxon>Pseudomonadati</taxon>
        <taxon>Pseudomonadota</taxon>
        <taxon>Alphaproteobacteria</taxon>
        <taxon>Sphingomonadales</taxon>
        <taxon>Sphingosinicellaceae</taxon>
        <taxon>Sandarakinorhabdus</taxon>
    </lineage>
</organism>
<dbReference type="AlphaFoldDB" id="A0A255YBS6"/>
<proteinExistence type="predicted"/>
<feature type="transmembrane region" description="Helical" evidence="1">
    <location>
        <begin position="85"/>
        <end position="105"/>
    </location>
</feature>
<evidence type="ECO:0000313" key="3">
    <source>
        <dbReference type="Proteomes" id="UP000216991"/>
    </source>
</evidence>
<accession>A0A255YBS6</accession>
<keyword evidence="1" id="KW-0472">Membrane</keyword>
<name>A0A255YBS6_9SPHN</name>
<comment type="caution">
    <text evidence="2">The sequence shown here is derived from an EMBL/GenBank/DDBJ whole genome shotgun (WGS) entry which is preliminary data.</text>
</comment>
<keyword evidence="1" id="KW-0812">Transmembrane</keyword>
<sequence>MRGKEMVKVGPAWATAVLSTTVLACLIQSWQVQAGLVDLGVDIPPGLAAETAIADLIGMAVPVLMVFGIALALGFAAASWLKPRLPLLAPIAWPLAGASAVAAALGLMHLQFQMTPLAGARGTDGFLMFCFAGAFGGLVFDWLRPR</sequence>
<dbReference type="EMBL" id="NOXT01000120">
    <property type="protein sequence ID" value="OYQ26015.1"/>
    <property type="molecule type" value="Genomic_DNA"/>
</dbReference>
<gene>
    <name evidence="2" type="ORF">CHU93_12470</name>
</gene>
<feature type="transmembrane region" description="Helical" evidence="1">
    <location>
        <begin position="125"/>
        <end position="143"/>
    </location>
</feature>
<evidence type="ECO:0000313" key="2">
    <source>
        <dbReference type="EMBL" id="OYQ26015.1"/>
    </source>
</evidence>
<keyword evidence="3" id="KW-1185">Reference proteome</keyword>
<protein>
    <submittedName>
        <fullName evidence="2">Uncharacterized protein</fullName>
    </submittedName>
</protein>